<organism evidence="2 3">
    <name type="scientific">Pestalotiopsis fici (strain W106-1 / CGMCC3.15140)</name>
    <dbReference type="NCBI Taxonomy" id="1229662"/>
    <lineage>
        <taxon>Eukaryota</taxon>
        <taxon>Fungi</taxon>
        <taxon>Dikarya</taxon>
        <taxon>Ascomycota</taxon>
        <taxon>Pezizomycotina</taxon>
        <taxon>Sordariomycetes</taxon>
        <taxon>Xylariomycetidae</taxon>
        <taxon>Amphisphaeriales</taxon>
        <taxon>Sporocadaceae</taxon>
        <taxon>Pestalotiopsis</taxon>
    </lineage>
</organism>
<dbReference type="KEGG" id="pfy:PFICI_05287"/>
<keyword evidence="3" id="KW-1185">Reference proteome</keyword>
<gene>
    <name evidence="2" type="ORF">PFICI_05287</name>
</gene>
<accession>W3XDY1</accession>
<dbReference type="eggNOG" id="ENOG502S1FV">
    <property type="taxonomic scope" value="Eukaryota"/>
</dbReference>
<feature type="domain" description="Utp8 beta-propeller" evidence="1">
    <location>
        <begin position="8"/>
        <end position="140"/>
    </location>
</feature>
<dbReference type="AlphaFoldDB" id="W3XDY1"/>
<sequence length="918" mass="99469">MASNFHVQKPYVLTTLPRPLDPKTGRYVVGEVYGTAEGSRKRKRSEVTVGIDGEAVNIYNVSSARLVTSYPIPPQSAFTCSPCSLRRRIPNSKDIARYTYAATADPSTKVTLFKDVVESSGKTTSSTKTFTLPSSKRVVYLAARLTDSKGSEAQESSGDEVILVQEDGEIIGLDGEVLKQKWKTSPAILHQDLAFGSKSGFRVETCMSARASEVIDGIFKGNRDALSSVANHAQGNIDADILLVVSSLETDGRRMRHLHLLGPISQSQGLAQSNNGLVQLHVVPLATPTDKVPTSSQYRLDVRSGTLTELADGSLTVHDLTASIPRVSSQMDLGYATSFVRLSKTSILASSESLLSVYNPQYRSLQSSATTELESHAEPETSKLASCDLVAYFSKLELAIGISGPQLLAIQLEAPKFRTKRRAEGLLIDSIGCGIPDSKRVATELTKRPAGSSAFANYLPGSVFGDYLGAWTKDVQKADELLDGDAIHEFEDLLAQKFGLSLKDSSLTNGAKQTNGEIQSAPEWVWPKDMTKFPRVDKRWIVYAISRAFQWSQAQGEDNAAPRLVYVLPDTNVLTYLAAAGHLTISNVKSALREDISGVENIDQVLASELVARIAELNPTFELLTCYLRATALGPVELLLAVRCMSTLDAIRDQAQSAPKMLMDSTAEGAAGTEDINQELDHLEEEVLKAESILRGNAGIREEGLSVAFAKLGNCPASSMIKALQATLKPKEIMDLILQLRIELYKGAWTSRYVEDNTDYDEDADLNPPPDGSIKLIADLLSRCVDAIGLSGWLLNDSTISLGEAGDVIAALTLEVSTALEGLEEATYLKGVVGEAVRYCEAAQKEANTKQRFDLAKPISLQVKEPGSEALPLGLKVKGRIEKSKIASGGEIVQRSTREKGHLRSQQVGQYSLERIAI</sequence>
<evidence type="ECO:0000259" key="1">
    <source>
        <dbReference type="Pfam" id="PF10395"/>
    </source>
</evidence>
<dbReference type="OrthoDB" id="5330858at2759"/>
<protein>
    <recommendedName>
        <fullName evidence="1">Utp8 beta-propeller domain-containing protein</fullName>
    </recommendedName>
</protein>
<reference evidence="3" key="1">
    <citation type="journal article" date="2015" name="BMC Genomics">
        <title>Genomic and transcriptomic analysis of the endophytic fungus Pestalotiopsis fici reveals its lifestyle and high potential for synthesis of natural products.</title>
        <authorList>
            <person name="Wang X."/>
            <person name="Zhang X."/>
            <person name="Liu L."/>
            <person name="Xiang M."/>
            <person name="Wang W."/>
            <person name="Sun X."/>
            <person name="Che Y."/>
            <person name="Guo L."/>
            <person name="Liu G."/>
            <person name="Guo L."/>
            <person name="Wang C."/>
            <person name="Yin W.B."/>
            <person name="Stadler M."/>
            <person name="Zhang X."/>
            <person name="Liu X."/>
        </authorList>
    </citation>
    <scope>NUCLEOTIDE SEQUENCE [LARGE SCALE GENOMIC DNA]</scope>
    <source>
        <strain evidence="3">W106-1 / CGMCC3.15140</strain>
    </source>
</reference>
<dbReference type="OMA" id="GGWLFND"/>
<dbReference type="Proteomes" id="UP000030651">
    <property type="component" value="Unassembled WGS sequence"/>
</dbReference>
<dbReference type="InParanoid" id="W3XDY1"/>
<dbReference type="RefSeq" id="XP_007832059.1">
    <property type="nucleotide sequence ID" value="XM_007833868.1"/>
</dbReference>
<name>W3XDY1_PESFW</name>
<dbReference type="GeneID" id="19270300"/>
<proteinExistence type="predicted"/>
<dbReference type="EMBL" id="KI912111">
    <property type="protein sequence ID" value="ETS83411.1"/>
    <property type="molecule type" value="Genomic_DNA"/>
</dbReference>
<dbReference type="Pfam" id="PF10395">
    <property type="entry name" value="Utp8_b_propeller"/>
    <property type="match status" value="1"/>
</dbReference>
<dbReference type="STRING" id="1229662.W3XDY1"/>
<evidence type="ECO:0000313" key="2">
    <source>
        <dbReference type="EMBL" id="ETS83411.1"/>
    </source>
</evidence>
<dbReference type="InterPro" id="IPR018843">
    <property type="entry name" value="Utp8_b-prop"/>
</dbReference>
<dbReference type="HOGENOM" id="CLU_013566_0_0_1"/>
<evidence type="ECO:0000313" key="3">
    <source>
        <dbReference type="Proteomes" id="UP000030651"/>
    </source>
</evidence>